<keyword evidence="2" id="KW-1185">Reference proteome</keyword>
<comment type="caution">
    <text evidence="1">The sequence shown here is derived from an EMBL/GenBank/DDBJ whole genome shotgun (WGS) entry which is preliminary data.</text>
</comment>
<dbReference type="Proteomes" id="UP000295238">
    <property type="component" value="Unassembled WGS sequence"/>
</dbReference>
<name>A0A4R5UIE6_9HYPH</name>
<proteinExistence type="predicted"/>
<dbReference type="OrthoDB" id="8075853at2"/>
<evidence type="ECO:0000313" key="1">
    <source>
        <dbReference type="EMBL" id="TDK36598.1"/>
    </source>
</evidence>
<dbReference type="AlphaFoldDB" id="A0A4R5UIE6"/>
<dbReference type="RefSeq" id="WP_133315308.1">
    <property type="nucleotide sequence ID" value="NZ_SMTL01000002.1"/>
</dbReference>
<dbReference type="EMBL" id="SMTL01000002">
    <property type="protein sequence ID" value="TDK36598.1"/>
    <property type="molecule type" value="Genomic_DNA"/>
</dbReference>
<accession>A0A4R5UIE6</accession>
<sequence>MNYLGVFNDDHEASTWQSIMSKQAKWTVLQVHLENRTVLESNFGQMSPRPRHPIIMNEDGVGMYVTGRYKADGEFSNGISPETKKT</sequence>
<organism evidence="1 2">
    <name type="scientific">Rhizobium deserti</name>
    <dbReference type="NCBI Taxonomy" id="2547961"/>
    <lineage>
        <taxon>Bacteria</taxon>
        <taxon>Pseudomonadati</taxon>
        <taxon>Pseudomonadota</taxon>
        <taxon>Alphaproteobacteria</taxon>
        <taxon>Hyphomicrobiales</taxon>
        <taxon>Rhizobiaceae</taxon>
        <taxon>Rhizobium/Agrobacterium group</taxon>
        <taxon>Rhizobium</taxon>
    </lineage>
</organism>
<gene>
    <name evidence="1" type="ORF">E2F50_06615</name>
</gene>
<protein>
    <submittedName>
        <fullName evidence="1">Uncharacterized protein</fullName>
    </submittedName>
</protein>
<evidence type="ECO:0000313" key="2">
    <source>
        <dbReference type="Proteomes" id="UP000295238"/>
    </source>
</evidence>
<reference evidence="1 2" key="1">
    <citation type="submission" date="2019-03" db="EMBL/GenBank/DDBJ databases">
        <title>Rhizobium sp. nov., an bacterium isolated from biocrust in Mu Us Desert.</title>
        <authorList>
            <person name="Lixiong L."/>
        </authorList>
    </citation>
    <scope>NUCLEOTIDE SEQUENCE [LARGE SCALE GENOMIC DNA]</scope>
    <source>
        <strain evidence="1 2">SPY-1</strain>
    </source>
</reference>